<sequence length="71" mass="8072">MTKRNADAVRVEIPYGYGLNFNHEWQFKAYIVDKLRGAGIPVGLLSGGVTRGTLEEFKDDSNACYVFTWRE</sequence>
<protein>
    <submittedName>
        <fullName evidence="1">Uncharacterized protein</fullName>
    </submittedName>
</protein>
<dbReference type="Proteomes" id="UP000503286">
    <property type="component" value="Segment"/>
</dbReference>
<evidence type="ECO:0000313" key="2">
    <source>
        <dbReference type="Proteomes" id="UP000503286"/>
    </source>
</evidence>
<reference evidence="1" key="1">
    <citation type="submission" date="2020-03" db="EMBL/GenBank/DDBJ databases">
        <title>Complete genome sequence of Aeromonas phage PS.</title>
        <authorList>
            <person name="Tagunde S.N."/>
            <person name="Newase S.K."/>
            <person name="Nagar V."/>
            <person name="Kapadnis B.P."/>
            <person name="Pandit S.V."/>
        </authorList>
    </citation>
    <scope>NUCLEOTIDE SEQUENCE</scope>
</reference>
<evidence type="ECO:0000313" key="1">
    <source>
        <dbReference type="EMBL" id="QIW89946.1"/>
    </source>
</evidence>
<accession>A0A6H0X6M5</accession>
<keyword evidence="2" id="KW-1185">Reference proteome</keyword>
<dbReference type="EMBL" id="MT259468">
    <property type="protein sequence ID" value="QIW89946.1"/>
    <property type="molecule type" value="Genomic_DNA"/>
</dbReference>
<organism evidence="1 2">
    <name type="scientific">Aeromonas phage PS</name>
    <dbReference type="NCBI Taxonomy" id="2723762"/>
    <lineage>
        <taxon>Viruses</taxon>
        <taxon>Duplodnaviria</taxon>
        <taxon>Heunggongvirae</taxon>
        <taxon>Uroviricota</taxon>
        <taxon>Caudoviricetes</taxon>
        <taxon>Autographivirales</taxon>
        <taxon>Autoscriptoviridae</taxon>
        <taxon>Savitribaivirus</taxon>
        <taxon>Savitribaivirus PS</taxon>
    </lineage>
</organism>
<name>A0A6H0X6M5_9CAUD</name>
<proteinExistence type="predicted"/>